<dbReference type="VEuPathDB" id="TriTrypDB:BCY84_16435"/>
<name>A0A7J6Y3E0_TRYCR</name>
<dbReference type="AlphaFoldDB" id="A0A7J6Y3E0"/>
<protein>
    <submittedName>
        <fullName evidence="1">Uncharacterized protein</fullName>
    </submittedName>
</protein>
<reference evidence="1 2" key="1">
    <citation type="journal article" date="2019" name="Genome Biol. Evol.">
        <title>Nanopore Sequencing Significantly Improves Genome Assembly of the Protozoan Parasite Trypanosoma cruzi.</title>
        <authorList>
            <person name="Diaz-Viraque F."/>
            <person name="Pita S."/>
            <person name="Greif G."/>
            <person name="de Souza R.C.M."/>
            <person name="Iraola G."/>
            <person name="Robello C."/>
        </authorList>
    </citation>
    <scope>NUCLEOTIDE SEQUENCE [LARGE SCALE GENOMIC DNA]</scope>
    <source>
        <strain evidence="1 2">Berenice</strain>
    </source>
</reference>
<dbReference type="VEuPathDB" id="TriTrypDB:ECC02_006012"/>
<organism evidence="1 2">
    <name type="scientific">Trypanosoma cruzi</name>
    <dbReference type="NCBI Taxonomy" id="5693"/>
    <lineage>
        <taxon>Eukaryota</taxon>
        <taxon>Discoba</taxon>
        <taxon>Euglenozoa</taxon>
        <taxon>Kinetoplastea</taxon>
        <taxon>Metakinetoplastina</taxon>
        <taxon>Trypanosomatida</taxon>
        <taxon>Trypanosomatidae</taxon>
        <taxon>Trypanosoma</taxon>
        <taxon>Schizotrypanum</taxon>
    </lineage>
</organism>
<sequence>MGNCCRRSFPKEGDGDDDSAVLRLTPRQRLLALFGMYAPHLLKDVDDILRDYNNDGVCAVSYYCAFLGPEPKLHEAKQMYTTHLTEGDIALRKLIHGLLIKYDPTRIVELELIVRAHEEEAKRGGKETAAGLIQRLEEQYLGGLVGEAPAPPLPLQDVECSTTAACKTPQPPTCYPSETAATDGMSAPFCAANLFSTATAALSMSAHAWRGGKRGGASGSGDGDFLRDFDDILARSRKADFSILLPYRPPALLTPWATGQAVEVWASQ</sequence>
<evidence type="ECO:0000313" key="1">
    <source>
        <dbReference type="EMBL" id="KAF5220995.1"/>
    </source>
</evidence>
<comment type="caution">
    <text evidence="1">The sequence shown here is derived from an EMBL/GenBank/DDBJ whole genome shotgun (WGS) entry which is preliminary data.</text>
</comment>
<accession>A0A7J6Y3E0</accession>
<gene>
    <name evidence="1" type="ORF">ECC02_006012</name>
</gene>
<dbReference type="Proteomes" id="UP000583944">
    <property type="component" value="Unassembled WGS sequence"/>
</dbReference>
<evidence type="ECO:0000313" key="2">
    <source>
        <dbReference type="Proteomes" id="UP000583944"/>
    </source>
</evidence>
<proteinExistence type="predicted"/>
<dbReference type="EMBL" id="JABDHM010000043">
    <property type="protein sequence ID" value="KAF5220995.1"/>
    <property type="molecule type" value="Genomic_DNA"/>
</dbReference>